<protein>
    <submittedName>
        <fullName evidence="1">Uncharacterized protein</fullName>
    </submittedName>
</protein>
<gene>
    <name evidence="1" type="ordered locus">Pyrfu_1468</name>
</gene>
<evidence type="ECO:0000313" key="1">
    <source>
        <dbReference type="EMBL" id="AEM39326.1"/>
    </source>
</evidence>
<dbReference type="SUPFAM" id="SSF52317">
    <property type="entry name" value="Class I glutamine amidotransferase-like"/>
    <property type="match status" value="1"/>
</dbReference>
<reference evidence="1 2" key="1">
    <citation type="journal article" date="2011" name="Stand. Genomic Sci.">
        <title>Complete genome sequence of the hyperthermophilic chemolithoautotroph Pyrolobus fumarii type strain (1A).</title>
        <authorList>
            <person name="Anderson I."/>
            <person name="Goker M."/>
            <person name="Nolan M."/>
            <person name="Lucas S."/>
            <person name="Hammon N."/>
            <person name="Deshpande S."/>
            <person name="Cheng J.F."/>
            <person name="Tapia R."/>
            <person name="Han C."/>
            <person name="Goodwin L."/>
            <person name="Pitluck S."/>
            <person name="Huntemann M."/>
            <person name="Liolios K."/>
            <person name="Ivanova N."/>
            <person name="Pagani I."/>
            <person name="Mavromatis K."/>
            <person name="Ovchinikova G."/>
            <person name="Pati A."/>
            <person name="Chen A."/>
            <person name="Palaniappan K."/>
            <person name="Land M."/>
            <person name="Hauser L."/>
            <person name="Brambilla E.M."/>
            <person name="Huber H."/>
            <person name="Yasawong M."/>
            <person name="Rohde M."/>
            <person name="Spring S."/>
            <person name="Abt B."/>
            <person name="Sikorski J."/>
            <person name="Wirth R."/>
            <person name="Detter J.C."/>
            <person name="Woyke T."/>
            <person name="Bristow J."/>
            <person name="Eisen J.A."/>
            <person name="Markowitz V."/>
            <person name="Hugenholtz P."/>
            <person name="Kyrpides N.C."/>
            <person name="Klenk H.P."/>
            <person name="Lapidus A."/>
        </authorList>
    </citation>
    <scope>NUCLEOTIDE SEQUENCE [LARGE SCALE GENOMIC DNA]</scope>
    <source>
        <strain evidence="2">DSM 11204 / 1A</strain>
    </source>
</reference>
<dbReference type="InParanoid" id="G0EHA2"/>
<organism evidence="1 2">
    <name type="scientific">Pyrolobus fumarii (strain DSM 11204 / 1A)</name>
    <dbReference type="NCBI Taxonomy" id="694429"/>
    <lineage>
        <taxon>Archaea</taxon>
        <taxon>Thermoproteota</taxon>
        <taxon>Thermoprotei</taxon>
        <taxon>Desulfurococcales</taxon>
        <taxon>Pyrodictiaceae</taxon>
        <taxon>Pyrolobus</taxon>
    </lineage>
</organism>
<dbReference type="HOGENOM" id="CLU_1754774_0_0_2"/>
<dbReference type="KEGG" id="pfm:Pyrfu_1468"/>
<dbReference type="AlphaFoldDB" id="G0EHA2"/>
<dbReference type="InterPro" id="IPR029062">
    <property type="entry name" value="Class_I_gatase-like"/>
</dbReference>
<dbReference type="eggNOG" id="arCOG00769">
    <property type="taxonomic scope" value="Archaea"/>
</dbReference>
<dbReference type="STRING" id="694429.Pyrfu_1468"/>
<accession>G0EHA2</accession>
<sequence length="148" mass="16107">MREAGISVVEECISPDLLVIAGRLDEEGATRVRNIACKGGRPHVELIAVCGTEAILTLANTGLLCGVVVAAPPNYWHLIERTGAAPVPRILHSDCRVITCHDTRYTHVFMRKLLEEVECITTGWCLSGFTRPCFNCGAKCLESKGRAD</sequence>
<proteinExistence type="predicted"/>
<dbReference type="Proteomes" id="UP000001037">
    <property type="component" value="Chromosome"/>
</dbReference>
<name>G0EHA2_PYRF1</name>
<dbReference type="EMBL" id="CP002838">
    <property type="protein sequence ID" value="AEM39326.1"/>
    <property type="molecule type" value="Genomic_DNA"/>
</dbReference>
<keyword evidence="2" id="KW-1185">Reference proteome</keyword>
<evidence type="ECO:0000313" key="2">
    <source>
        <dbReference type="Proteomes" id="UP000001037"/>
    </source>
</evidence>